<proteinExistence type="predicted"/>
<evidence type="ECO:0000256" key="1">
    <source>
        <dbReference type="SAM" id="MobiDB-lite"/>
    </source>
</evidence>
<sequence>MTLSKIQTANPQRITKSESREPENGGEQKVSARPILEVSGHRKGQGQSPESPSLDTLSAAAYPSQEPPDSRLPTPEIYWPTTPKD</sequence>
<reference evidence="2" key="4">
    <citation type="submission" date="2023-08" db="EMBL/GenBank/DDBJ databases">
        <authorList>
            <person name="Sun Q."/>
            <person name="Zhou Y."/>
        </authorList>
    </citation>
    <scope>NUCLEOTIDE SEQUENCE</scope>
    <source>
        <strain evidence="3">CGMCC 1.8884</strain>
        <strain evidence="2">CGMCC 1.8885</strain>
    </source>
</reference>
<organism evidence="2 5">
    <name type="scientific">Deinococcus wulumuqiensis</name>
    <dbReference type="NCBI Taxonomy" id="980427"/>
    <lineage>
        <taxon>Bacteria</taxon>
        <taxon>Thermotogati</taxon>
        <taxon>Deinococcota</taxon>
        <taxon>Deinococci</taxon>
        <taxon>Deinococcales</taxon>
        <taxon>Deinococcaceae</taxon>
        <taxon>Deinococcus</taxon>
    </lineage>
</organism>
<dbReference type="EMBL" id="BMMA01000020">
    <property type="protein sequence ID" value="GGI86336.1"/>
    <property type="molecule type" value="Genomic_DNA"/>
</dbReference>
<feature type="compositionally biased region" description="Polar residues" evidence="1">
    <location>
        <begin position="1"/>
        <end position="14"/>
    </location>
</feature>
<accession>A0AAV4K582</accession>
<reference evidence="4" key="3">
    <citation type="journal article" date="2019" name="Int. J. Syst. Evol. Microbiol.">
        <title>The Global Catalogue of Microorganisms (GCM) 10K type strain sequencing project: providing services to taxonomists for standard genome sequencing and annotation.</title>
        <authorList>
            <consortium name="The Broad Institute Genomics Platform"/>
            <consortium name="The Broad Institute Genome Sequencing Center for Infectious Disease"/>
            <person name="Wu L."/>
            <person name="Ma J."/>
        </authorList>
    </citation>
    <scope>NUCLEOTIDE SEQUENCE [LARGE SCALE GENOMIC DNA]</scope>
    <source>
        <strain evidence="4">CGMCC 1.8884</strain>
    </source>
</reference>
<name>A0AAV4K582_9DEIO</name>
<reference evidence="2" key="2">
    <citation type="journal article" date="2014" name="Int. J. Syst. Evol. Microbiol.">
        <title>Complete genome sequence of Corynebacterium casei LMG S-19264T (=DSM 44701T), isolated from a smear-ripened cheese.</title>
        <authorList>
            <consortium name="US DOE Joint Genome Institute (JGI-PGF)"/>
            <person name="Walter F."/>
            <person name="Albersmeier A."/>
            <person name="Kalinowski J."/>
            <person name="Ruckert C."/>
        </authorList>
    </citation>
    <scope>NUCLEOTIDE SEQUENCE</scope>
    <source>
        <strain evidence="2">CGMCC 1.8885</strain>
    </source>
</reference>
<dbReference type="EMBL" id="BMLZ01000045">
    <property type="protein sequence ID" value="GGP30955.1"/>
    <property type="molecule type" value="Genomic_DNA"/>
</dbReference>
<keyword evidence="4" id="KW-1185">Reference proteome</keyword>
<dbReference type="AlphaFoldDB" id="A0AAV4K582"/>
<feature type="compositionally biased region" description="Polar residues" evidence="1">
    <location>
        <begin position="45"/>
        <end position="56"/>
    </location>
</feature>
<comment type="caution">
    <text evidence="2">The sequence shown here is derived from an EMBL/GenBank/DDBJ whole genome shotgun (WGS) entry which is preliminary data.</text>
</comment>
<evidence type="ECO:0000313" key="2">
    <source>
        <dbReference type="EMBL" id="GGI86336.1"/>
    </source>
</evidence>
<protein>
    <submittedName>
        <fullName evidence="2">Uncharacterized protein</fullName>
    </submittedName>
</protein>
<evidence type="ECO:0000313" key="3">
    <source>
        <dbReference type="EMBL" id="GGP30955.1"/>
    </source>
</evidence>
<evidence type="ECO:0000313" key="4">
    <source>
        <dbReference type="Proteomes" id="UP000630135"/>
    </source>
</evidence>
<feature type="region of interest" description="Disordered" evidence="1">
    <location>
        <begin position="1"/>
        <end position="85"/>
    </location>
</feature>
<evidence type="ECO:0000313" key="5">
    <source>
        <dbReference type="Proteomes" id="UP000652720"/>
    </source>
</evidence>
<gene>
    <name evidence="3" type="ORF">GCM10008021_26060</name>
    <name evidence="2" type="ORF">GCM10010914_20860</name>
</gene>
<dbReference type="Proteomes" id="UP000630135">
    <property type="component" value="Unassembled WGS sequence"/>
</dbReference>
<reference evidence="3" key="1">
    <citation type="journal article" date="2014" name="Int. J. Syst. Evol. Microbiol.">
        <title>Complete genome of a new Firmicutes species belonging to the dominant human colonic microbiota ('Ruminococcus bicirculans') reveals two chromosomes and a selective capacity to utilize plant glucans.</title>
        <authorList>
            <consortium name="NISC Comparative Sequencing Program"/>
            <person name="Wegmann U."/>
            <person name="Louis P."/>
            <person name="Goesmann A."/>
            <person name="Henrissat B."/>
            <person name="Duncan S.H."/>
            <person name="Flint H.J."/>
        </authorList>
    </citation>
    <scope>NUCLEOTIDE SEQUENCE</scope>
    <source>
        <strain evidence="3">CGMCC 1.8884</strain>
    </source>
</reference>
<dbReference type="Proteomes" id="UP000652720">
    <property type="component" value="Unassembled WGS sequence"/>
</dbReference>